<evidence type="ECO:0000313" key="12">
    <source>
        <dbReference type="Proteomes" id="UP000664277"/>
    </source>
</evidence>
<evidence type="ECO:0000256" key="1">
    <source>
        <dbReference type="ARBA" id="ARBA00004162"/>
    </source>
</evidence>
<protein>
    <recommendedName>
        <fullName evidence="9">Sec-independent protein translocase protein TatA</fullName>
    </recommendedName>
</protein>
<evidence type="ECO:0000256" key="3">
    <source>
        <dbReference type="ARBA" id="ARBA00022475"/>
    </source>
</evidence>
<keyword evidence="7 9" id="KW-0811">Translocation</keyword>
<sequence length="111" mass="11076">MFSSPVDVAIVLGVALLVFGPKKLPELGKSLGQGLGNFKKALSDAQEDVTSIKDRDTTSKNTVKADDPAKALAQAGSAVKADEKTAEKAATIPAGSGASSASSNAGSDGET</sequence>
<evidence type="ECO:0000256" key="8">
    <source>
        <dbReference type="ARBA" id="ARBA00023136"/>
    </source>
</evidence>
<comment type="subcellular location">
    <subcellularLocation>
        <location evidence="1 9">Cell membrane</location>
        <topology evidence="1 9">Single-pass membrane protein</topology>
    </subcellularLocation>
</comment>
<evidence type="ECO:0000256" key="5">
    <source>
        <dbReference type="ARBA" id="ARBA00022927"/>
    </source>
</evidence>
<feature type="compositionally biased region" description="Basic and acidic residues" evidence="10">
    <location>
        <begin position="50"/>
        <end position="69"/>
    </location>
</feature>
<dbReference type="Proteomes" id="UP000664277">
    <property type="component" value="Unassembled WGS sequence"/>
</dbReference>
<keyword evidence="2 9" id="KW-0813">Transport</keyword>
<dbReference type="NCBIfam" id="TIGR01411">
    <property type="entry name" value="tatAE"/>
    <property type="match status" value="1"/>
</dbReference>
<comment type="similarity">
    <text evidence="9">Belongs to the TatA/E family.</text>
</comment>
<dbReference type="Pfam" id="PF02416">
    <property type="entry name" value="TatA_B_E"/>
    <property type="match status" value="1"/>
</dbReference>
<evidence type="ECO:0000256" key="7">
    <source>
        <dbReference type="ARBA" id="ARBA00023010"/>
    </source>
</evidence>
<evidence type="ECO:0000256" key="4">
    <source>
        <dbReference type="ARBA" id="ARBA00022692"/>
    </source>
</evidence>
<accession>A0A8J7P7R9</accession>
<dbReference type="HAMAP" id="MF_00236">
    <property type="entry name" value="TatA_E"/>
    <property type="match status" value="1"/>
</dbReference>
<dbReference type="Gene3D" id="1.20.5.3310">
    <property type="match status" value="1"/>
</dbReference>
<keyword evidence="3 9" id="KW-1003">Cell membrane</keyword>
<dbReference type="PANTHER" id="PTHR42982">
    <property type="entry name" value="SEC-INDEPENDENT PROTEIN TRANSLOCASE PROTEIN TATA"/>
    <property type="match status" value="1"/>
</dbReference>
<feature type="region of interest" description="Disordered" evidence="10">
    <location>
        <begin position="46"/>
        <end position="111"/>
    </location>
</feature>
<gene>
    <name evidence="9" type="primary">tatA</name>
    <name evidence="11" type="ORF">J0M35_05475</name>
</gene>
<dbReference type="GO" id="GO:0033281">
    <property type="term" value="C:TAT protein transport complex"/>
    <property type="evidence" value="ECO:0007669"/>
    <property type="project" value="UniProtKB-UniRule"/>
</dbReference>
<dbReference type="PANTHER" id="PTHR42982:SF1">
    <property type="entry name" value="SEC-INDEPENDENT PROTEIN TRANSLOCASE PROTEIN TATA"/>
    <property type="match status" value="1"/>
</dbReference>
<feature type="compositionally biased region" description="Low complexity" evidence="10">
    <location>
        <begin position="88"/>
        <end position="111"/>
    </location>
</feature>
<keyword evidence="5 9" id="KW-0653">Protein transport</keyword>
<dbReference type="EMBL" id="JAFLCK010000005">
    <property type="protein sequence ID" value="MBN8659791.1"/>
    <property type="molecule type" value="Genomic_DNA"/>
</dbReference>
<keyword evidence="8 9" id="KW-0472">Membrane</keyword>
<comment type="function">
    <text evidence="9">Part of the twin-arginine translocation (Tat) system that transports large folded proteins containing a characteristic twin-arginine motif in their signal peptide across membranes. TatA could form the protein-conducting channel of the Tat system.</text>
</comment>
<dbReference type="InterPro" id="IPR003369">
    <property type="entry name" value="TatA/B/E"/>
</dbReference>
<keyword evidence="6 9" id="KW-1133">Transmembrane helix</keyword>
<evidence type="ECO:0000256" key="6">
    <source>
        <dbReference type="ARBA" id="ARBA00022989"/>
    </source>
</evidence>
<comment type="caution">
    <text evidence="11">The sequence shown here is derived from an EMBL/GenBank/DDBJ whole genome shotgun (WGS) entry which is preliminary data.</text>
</comment>
<organism evidence="11 12">
    <name type="scientific">Candidatus Obscuribacter phosphatis</name>
    <dbReference type="NCBI Taxonomy" id="1906157"/>
    <lineage>
        <taxon>Bacteria</taxon>
        <taxon>Bacillati</taxon>
        <taxon>Candidatus Melainabacteria</taxon>
        <taxon>Candidatus Obscuribacterales</taxon>
        <taxon>Candidatus Obscuribacteraceae</taxon>
        <taxon>Candidatus Obscuribacter</taxon>
    </lineage>
</organism>
<reference evidence="11" key="1">
    <citation type="submission" date="2021-02" db="EMBL/GenBank/DDBJ databases">
        <title>Genome-Resolved Metagenomics of a Microbial Community Performing Photosynthetic Biological Nutrient Removal.</title>
        <authorList>
            <person name="Mcdaniel E.A."/>
        </authorList>
    </citation>
    <scope>NUCLEOTIDE SEQUENCE</scope>
    <source>
        <strain evidence="11">UWPOB_OBS1</strain>
    </source>
</reference>
<evidence type="ECO:0000256" key="9">
    <source>
        <dbReference type="HAMAP-Rule" id="MF_00236"/>
    </source>
</evidence>
<keyword evidence="4 9" id="KW-0812">Transmembrane</keyword>
<evidence type="ECO:0000313" key="11">
    <source>
        <dbReference type="EMBL" id="MBN8659791.1"/>
    </source>
</evidence>
<dbReference type="GO" id="GO:0043953">
    <property type="term" value="P:protein transport by the Tat complex"/>
    <property type="evidence" value="ECO:0007669"/>
    <property type="project" value="UniProtKB-UniRule"/>
</dbReference>
<name>A0A8J7P7R9_9BACT</name>
<dbReference type="GO" id="GO:0008320">
    <property type="term" value="F:protein transmembrane transporter activity"/>
    <property type="evidence" value="ECO:0007669"/>
    <property type="project" value="UniProtKB-UniRule"/>
</dbReference>
<comment type="subunit">
    <text evidence="9">Forms a complex with TatC.</text>
</comment>
<proteinExistence type="inferred from homology"/>
<dbReference type="AlphaFoldDB" id="A0A8J7P7R9"/>
<evidence type="ECO:0000256" key="2">
    <source>
        <dbReference type="ARBA" id="ARBA00022448"/>
    </source>
</evidence>
<evidence type="ECO:0000256" key="10">
    <source>
        <dbReference type="SAM" id="MobiDB-lite"/>
    </source>
</evidence>
<dbReference type="InterPro" id="IPR006312">
    <property type="entry name" value="TatA/E"/>
</dbReference>